<evidence type="ECO:0000256" key="3">
    <source>
        <dbReference type="ARBA" id="ARBA00023125"/>
    </source>
</evidence>
<dbReference type="InterPro" id="IPR005119">
    <property type="entry name" value="LysR_subst-bd"/>
</dbReference>
<dbReference type="InterPro" id="IPR000847">
    <property type="entry name" value="LysR_HTH_N"/>
</dbReference>
<dbReference type="Gene3D" id="1.10.10.10">
    <property type="entry name" value="Winged helix-like DNA-binding domain superfamily/Winged helix DNA-binding domain"/>
    <property type="match status" value="1"/>
</dbReference>
<dbReference type="RefSeq" id="WP_144348720.1">
    <property type="nucleotide sequence ID" value="NZ_CP036259.1"/>
</dbReference>
<dbReference type="PANTHER" id="PTHR30419:SF24">
    <property type="entry name" value="HTH-TYPE TRANSCRIPTIONAL REGULATOR CZCR"/>
    <property type="match status" value="1"/>
</dbReference>
<dbReference type="GO" id="GO:0003700">
    <property type="term" value="F:DNA-binding transcription factor activity"/>
    <property type="evidence" value="ECO:0007669"/>
    <property type="project" value="InterPro"/>
</dbReference>
<evidence type="ECO:0000313" key="7">
    <source>
        <dbReference type="Proteomes" id="UP000320776"/>
    </source>
</evidence>
<dbReference type="FunFam" id="1.10.10.10:FF:000001">
    <property type="entry name" value="LysR family transcriptional regulator"/>
    <property type="match status" value="1"/>
</dbReference>
<reference evidence="6 7" key="1">
    <citation type="submission" date="2019-02" db="EMBL/GenBank/DDBJ databases">
        <title>Closed genome of Sporomusa termitida DSM 4440.</title>
        <authorList>
            <person name="Poehlein A."/>
            <person name="Daniel R."/>
        </authorList>
    </citation>
    <scope>NUCLEOTIDE SEQUENCE [LARGE SCALE GENOMIC DNA]</scope>
    <source>
        <strain evidence="6 7">DSM 4440</strain>
    </source>
</reference>
<proteinExistence type="inferred from homology"/>
<accession>A0A517DNS6</accession>
<feature type="domain" description="HTH lysR-type" evidence="5">
    <location>
        <begin position="1"/>
        <end position="58"/>
    </location>
</feature>
<organism evidence="6 7">
    <name type="scientific">Sporomusa termitida</name>
    <dbReference type="NCBI Taxonomy" id="2377"/>
    <lineage>
        <taxon>Bacteria</taxon>
        <taxon>Bacillati</taxon>
        <taxon>Bacillota</taxon>
        <taxon>Negativicutes</taxon>
        <taxon>Selenomonadales</taxon>
        <taxon>Sporomusaceae</taxon>
        <taxon>Sporomusa</taxon>
    </lineage>
</organism>
<gene>
    <name evidence="6" type="primary">hdfR_1</name>
    <name evidence="6" type="ORF">SPTER_02720</name>
</gene>
<comment type="similarity">
    <text evidence="1">Belongs to the LysR transcriptional regulatory family.</text>
</comment>
<evidence type="ECO:0000256" key="2">
    <source>
        <dbReference type="ARBA" id="ARBA00023015"/>
    </source>
</evidence>
<dbReference type="GO" id="GO:0003677">
    <property type="term" value="F:DNA binding"/>
    <property type="evidence" value="ECO:0007669"/>
    <property type="project" value="UniProtKB-KW"/>
</dbReference>
<evidence type="ECO:0000313" key="6">
    <source>
        <dbReference type="EMBL" id="QDR79020.1"/>
    </source>
</evidence>
<dbReference type="Proteomes" id="UP000320776">
    <property type="component" value="Chromosome"/>
</dbReference>
<dbReference type="InterPro" id="IPR036390">
    <property type="entry name" value="WH_DNA-bd_sf"/>
</dbReference>
<keyword evidence="3" id="KW-0238">DNA-binding</keyword>
<dbReference type="Pfam" id="PF03466">
    <property type="entry name" value="LysR_substrate"/>
    <property type="match status" value="1"/>
</dbReference>
<dbReference type="PRINTS" id="PR00039">
    <property type="entry name" value="HTHLYSR"/>
</dbReference>
<keyword evidence="4" id="KW-0804">Transcription</keyword>
<name>A0A517DNS6_9FIRM</name>
<dbReference type="OrthoDB" id="1677645at2"/>
<dbReference type="Gene3D" id="3.40.190.290">
    <property type="match status" value="1"/>
</dbReference>
<dbReference type="SUPFAM" id="SSF53850">
    <property type="entry name" value="Periplasmic binding protein-like II"/>
    <property type="match status" value="1"/>
</dbReference>
<keyword evidence="2" id="KW-0805">Transcription regulation</keyword>
<dbReference type="EMBL" id="CP036259">
    <property type="protein sequence ID" value="QDR79020.1"/>
    <property type="molecule type" value="Genomic_DNA"/>
</dbReference>
<dbReference type="PROSITE" id="PS50931">
    <property type="entry name" value="HTH_LYSR"/>
    <property type="match status" value="1"/>
</dbReference>
<dbReference type="InterPro" id="IPR050950">
    <property type="entry name" value="HTH-type_LysR_regulators"/>
</dbReference>
<dbReference type="InterPro" id="IPR036388">
    <property type="entry name" value="WH-like_DNA-bd_sf"/>
</dbReference>
<protein>
    <submittedName>
        <fullName evidence="6">HTH-type transcriptional regulator HdfR</fullName>
    </submittedName>
</protein>
<sequence>MSLSKYEIFSTIVEAGSLTKAAEKLNLTQSGVSYAVSTLEAELGFALLKRDRSGISLTSNGERILKHVQRILHEEMLLRQETAAIKGFDTGTVRLGTLSSVSMQWLPEILARFSESHPQIEVKTYLGCYDEMNDWIAGGTVDFGFVSLPISKPFETIPLKKDKLVVILPPDHPLRHQQVIAYAQIKDESFIMPQWGSDDNIKRLLNEHKLNLQIRYELMEERTILAMVQKGLGISILPELILVNVPDNVHVVDLAEQDYRIIGIAALSLKNISPAAKKFLNCIRSWLQENNMLDFDNSHAAKRASS</sequence>
<dbReference type="AlphaFoldDB" id="A0A517DNS6"/>
<dbReference type="PANTHER" id="PTHR30419">
    <property type="entry name" value="HTH-TYPE TRANSCRIPTIONAL REGULATOR YBHD"/>
    <property type="match status" value="1"/>
</dbReference>
<evidence type="ECO:0000256" key="1">
    <source>
        <dbReference type="ARBA" id="ARBA00009437"/>
    </source>
</evidence>
<dbReference type="CDD" id="cd05466">
    <property type="entry name" value="PBP2_LTTR_substrate"/>
    <property type="match status" value="1"/>
</dbReference>
<dbReference type="Pfam" id="PF00126">
    <property type="entry name" value="HTH_1"/>
    <property type="match status" value="1"/>
</dbReference>
<evidence type="ECO:0000259" key="5">
    <source>
        <dbReference type="PROSITE" id="PS50931"/>
    </source>
</evidence>
<dbReference type="GO" id="GO:0005829">
    <property type="term" value="C:cytosol"/>
    <property type="evidence" value="ECO:0007669"/>
    <property type="project" value="TreeGrafter"/>
</dbReference>
<dbReference type="KEGG" id="sted:SPTER_02720"/>
<keyword evidence="7" id="KW-1185">Reference proteome</keyword>
<evidence type="ECO:0000256" key="4">
    <source>
        <dbReference type="ARBA" id="ARBA00023163"/>
    </source>
</evidence>
<dbReference type="SUPFAM" id="SSF46785">
    <property type="entry name" value="Winged helix' DNA-binding domain"/>
    <property type="match status" value="1"/>
</dbReference>